<keyword evidence="7" id="KW-0862">Zinc</keyword>
<sequence>MDEAVSGGSRQHRPWESSKYTSNGGSQPSPTVSLAEIFDTAFSSDVDTTRDGECVIGEMELDPLFAESDVEGNGEVAQEVVEERWNPGYQRYYHSTLPTPEVVADLWGAGPSFPSSPQFPIPPHPIPTHHYNLNRHRHHRFHQGGEVNAEAGPSRTEPRQTRVPQGNGLRPQSNTRPRRKTYNRNPRPRYATPPPASPGVLSEDDSPLAPDLQLDWLSSTEEEPSDDDSGIEVVSVQYNNNNNNNNSNGSSSGINAGGNNAHLSSHHHSSAGGPSVGRNSSSGHVSTGNANNSVNHNIVPVQVVDLTQESDEELVFGGAPPPPHTRGPPPPLIRFRVPCRYPPGGGGDVEPNTSGGGRLDVNQPPPMSYPQPPPPPPPCLHAAPPPPWPTMGAAPHLPPHSLQYPPGVGIVNPAGGMVSMGYVPPRVYSGYSLHHRQWLSQHRMQEMHRRRLDHHLHSLQRTRDMMESYHGDTMQFPPHMPPLPPPQQPTVFSRPEVPNPPMHPPVMVGEPMDIVPPPTPMQAEILVQPPNAHQHVHHYVHYPHGRMAHLHISIGHGPSVGGRMAGQEILLPAPIVPPEMVPFPFLTRQLTFRLDDYMRFLENRRAASAIRGASQTTIERFTFPHKYKRMKKDTDDLEDNTEKCTICLSEFEDFEDVRRLPCMHLFHVECVDQWLSSNKRCPICRVDIETHLNKDTTWAT</sequence>
<dbReference type="EnsemblMetazoa" id="XM_014400992.2">
    <property type="protein sequence ID" value="XP_014256478.1"/>
    <property type="gene ID" value="LOC106670542"/>
</dbReference>
<keyword evidence="4" id="KW-0479">Metal-binding</keyword>
<dbReference type="EnsemblMetazoa" id="XM_014400994.2">
    <property type="protein sequence ID" value="XP_014256480.1"/>
    <property type="gene ID" value="LOC106670542"/>
</dbReference>
<evidence type="ECO:0000256" key="9">
    <source>
        <dbReference type="SAM" id="MobiDB-lite"/>
    </source>
</evidence>
<dbReference type="OrthoDB" id="9984778at2759"/>
<dbReference type="EnsemblMetazoa" id="XM_024228557.1">
    <property type="protein sequence ID" value="XP_024084325.1"/>
    <property type="gene ID" value="LOC106670542"/>
</dbReference>
<dbReference type="GO" id="GO:0008270">
    <property type="term" value="F:zinc ion binding"/>
    <property type="evidence" value="ECO:0007669"/>
    <property type="project" value="UniProtKB-KW"/>
</dbReference>
<dbReference type="Proteomes" id="UP000494040">
    <property type="component" value="Unassembled WGS sequence"/>
</dbReference>
<evidence type="ECO:0000256" key="3">
    <source>
        <dbReference type="ARBA" id="ARBA00022679"/>
    </source>
</evidence>
<dbReference type="Gene3D" id="3.30.40.10">
    <property type="entry name" value="Zinc/RING finger domain, C3HC4 (zinc finger)"/>
    <property type="match status" value="1"/>
</dbReference>
<organism evidence="11 12">
    <name type="scientific">Cimex lectularius</name>
    <name type="common">Bed bug</name>
    <name type="synonym">Acanthia lectularia</name>
    <dbReference type="NCBI Taxonomy" id="79782"/>
    <lineage>
        <taxon>Eukaryota</taxon>
        <taxon>Metazoa</taxon>
        <taxon>Ecdysozoa</taxon>
        <taxon>Arthropoda</taxon>
        <taxon>Hexapoda</taxon>
        <taxon>Insecta</taxon>
        <taxon>Pterygota</taxon>
        <taxon>Neoptera</taxon>
        <taxon>Paraneoptera</taxon>
        <taxon>Hemiptera</taxon>
        <taxon>Heteroptera</taxon>
        <taxon>Panheteroptera</taxon>
        <taxon>Cimicomorpha</taxon>
        <taxon>Cimicidae</taxon>
        <taxon>Cimex</taxon>
    </lineage>
</organism>
<dbReference type="GO" id="GO:0005634">
    <property type="term" value="C:nucleus"/>
    <property type="evidence" value="ECO:0007669"/>
    <property type="project" value="TreeGrafter"/>
</dbReference>
<evidence type="ECO:0000256" key="1">
    <source>
        <dbReference type="ARBA" id="ARBA00000900"/>
    </source>
</evidence>
<feature type="compositionally biased region" description="Gly residues" evidence="9">
    <location>
        <begin position="343"/>
        <end position="358"/>
    </location>
</feature>
<dbReference type="InterPro" id="IPR001841">
    <property type="entry name" value="Znf_RING"/>
</dbReference>
<feature type="region of interest" description="Disordered" evidence="9">
    <location>
        <begin position="146"/>
        <end position="211"/>
    </location>
</feature>
<dbReference type="SMART" id="SM00184">
    <property type="entry name" value="RING"/>
    <property type="match status" value="1"/>
</dbReference>
<evidence type="ECO:0000313" key="12">
    <source>
        <dbReference type="Proteomes" id="UP000494040"/>
    </source>
</evidence>
<comment type="catalytic activity">
    <reaction evidence="1">
        <text>S-ubiquitinyl-[E2 ubiquitin-conjugating enzyme]-L-cysteine + [acceptor protein]-L-lysine = [E2 ubiquitin-conjugating enzyme]-L-cysteine + N(6)-ubiquitinyl-[acceptor protein]-L-lysine.</text>
        <dbReference type="EC" id="2.3.2.27"/>
    </reaction>
</comment>
<evidence type="ECO:0000256" key="4">
    <source>
        <dbReference type="ARBA" id="ARBA00022723"/>
    </source>
</evidence>
<feature type="region of interest" description="Disordered" evidence="9">
    <location>
        <begin position="238"/>
        <end position="296"/>
    </location>
</feature>
<dbReference type="AlphaFoldDB" id="A0A8I6S625"/>
<evidence type="ECO:0000259" key="10">
    <source>
        <dbReference type="PROSITE" id="PS50089"/>
    </source>
</evidence>
<dbReference type="InterPro" id="IPR013083">
    <property type="entry name" value="Znf_RING/FYVE/PHD"/>
</dbReference>
<evidence type="ECO:0000256" key="6">
    <source>
        <dbReference type="ARBA" id="ARBA00022786"/>
    </source>
</evidence>
<dbReference type="EnsemblMetazoa" id="XM_024228558.1">
    <property type="protein sequence ID" value="XP_024084326.1"/>
    <property type="gene ID" value="LOC106670542"/>
</dbReference>
<dbReference type="RefSeq" id="XP_024084326.1">
    <property type="nucleotide sequence ID" value="XM_024228558.1"/>
</dbReference>
<evidence type="ECO:0000256" key="2">
    <source>
        <dbReference type="ARBA" id="ARBA00012483"/>
    </source>
</evidence>
<dbReference type="RefSeq" id="XP_014256479.1">
    <property type="nucleotide sequence ID" value="XM_014400993.2"/>
</dbReference>
<keyword evidence="6" id="KW-0833">Ubl conjugation pathway</keyword>
<evidence type="ECO:0000256" key="7">
    <source>
        <dbReference type="ARBA" id="ARBA00022833"/>
    </source>
</evidence>
<dbReference type="InterPro" id="IPR045191">
    <property type="entry name" value="MBR1/2-like"/>
</dbReference>
<accession>A0A8I6S625</accession>
<evidence type="ECO:0000256" key="8">
    <source>
        <dbReference type="PROSITE-ProRule" id="PRU00175"/>
    </source>
</evidence>
<dbReference type="RefSeq" id="XP_014256480.1">
    <property type="nucleotide sequence ID" value="XM_014400994.2"/>
</dbReference>
<dbReference type="PANTHER" id="PTHR22937">
    <property type="entry name" value="E3 UBIQUITIN-PROTEIN LIGASE RNF165"/>
    <property type="match status" value="1"/>
</dbReference>
<feature type="compositionally biased region" description="Pro residues" evidence="9">
    <location>
        <begin position="319"/>
        <end position="332"/>
    </location>
</feature>
<dbReference type="EC" id="2.3.2.27" evidence="2"/>
<feature type="region of interest" description="Disordered" evidence="9">
    <location>
        <begin position="311"/>
        <end position="384"/>
    </location>
</feature>
<evidence type="ECO:0000256" key="5">
    <source>
        <dbReference type="ARBA" id="ARBA00022771"/>
    </source>
</evidence>
<feature type="region of interest" description="Disordered" evidence="9">
    <location>
        <begin position="1"/>
        <end position="31"/>
    </location>
</feature>
<evidence type="ECO:0000313" key="11">
    <source>
        <dbReference type="EnsemblMetazoa" id="XP_014256479.1"/>
    </source>
</evidence>
<dbReference type="PANTHER" id="PTHR22937:SF65">
    <property type="entry name" value="E3 UBIQUITIN-PROTEIN LIGASE ARK2C"/>
    <property type="match status" value="1"/>
</dbReference>
<dbReference type="CDD" id="cd16474">
    <property type="entry name" value="RING-H2_RNF111-like"/>
    <property type="match status" value="1"/>
</dbReference>
<feature type="compositionally biased region" description="Polar residues" evidence="9">
    <location>
        <begin position="277"/>
        <end position="296"/>
    </location>
</feature>
<dbReference type="RefSeq" id="XP_024084325.1">
    <property type="nucleotide sequence ID" value="XM_024228557.1"/>
</dbReference>
<keyword evidence="3" id="KW-0808">Transferase</keyword>
<feature type="compositionally biased region" description="Pro residues" evidence="9">
    <location>
        <begin position="363"/>
        <end position="384"/>
    </location>
</feature>
<feature type="compositionally biased region" description="Polar residues" evidence="9">
    <location>
        <begin position="18"/>
        <end position="31"/>
    </location>
</feature>
<keyword evidence="5 8" id="KW-0863">Zinc-finger</keyword>
<dbReference type="SUPFAM" id="SSF57850">
    <property type="entry name" value="RING/U-box"/>
    <property type="match status" value="1"/>
</dbReference>
<dbReference type="Pfam" id="PF13639">
    <property type="entry name" value="zf-RING_2"/>
    <property type="match status" value="1"/>
</dbReference>
<dbReference type="EnsemblMetazoa" id="XM_014400993.2">
    <property type="protein sequence ID" value="XP_014256479.1"/>
    <property type="gene ID" value="LOC106670542"/>
</dbReference>
<dbReference type="GO" id="GO:0061630">
    <property type="term" value="F:ubiquitin protein ligase activity"/>
    <property type="evidence" value="ECO:0007669"/>
    <property type="project" value="UniProtKB-EC"/>
</dbReference>
<name>A0A8I6S625_CIMLE</name>
<feature type="domain" description="RING-type" evidence="10">
    <location>
        <begin position="644"/>
        <end position="685"/>
    </location>
</feature>
<keyword evidence="12" id="KW-1185">Reference proteome</keyword>
<proteinExistence type="predicted"/>
<feature type="compositionally biased region" description="Low complexity" evidence="9">
    <location>
        <begin position="239"/>
        <end position="263"/>
    </location>
</feature>
<protein>
    <recommendedName>
        <fullName evidence="2">RING-type E3 ubiquitin transferase</fullName>
        <ecNumber evidence="2">2.3.2.27</ecNumber>
    </recommendedName>
</protein>
<dbReference type="PROSITE" id="PS50089">
    <property type="entry name" value="ZF_RING_2"/>
    <property type="match status" value="1"/>
</dbReference>
<dbReference type="RefSeq" id="XP_014256478.1">
    <property type="nucleotide sequence ID" value="XM_014400992.2"/>
</dbReference>
<dbReference type="GeneID" id="106670542"/>
<reference evidence="11" key="1">
    <citation type="submission" date="2022-01" db="UniProtKB">
        <authorList>
            <consortium name="EnsemblMetazoa"/>
        </authorList>
    </citation>
    <scope>IDENTIFICATION</scope>
</reference>